<feature type="region of interest" description="Disordered" evidence="1">
    <location>
        <begin position="333"/>
        <end position="665"/>
    </location>
</feature>
<sequence length="665" mass="65907">MSGAEPVPTSPTAQSRAAVLAALSDVVTVTDPNNTDAAPQPLRPAPAPNAKGGESGGGFGSRVAGAFGKLRGNKKGGRAQDGAGSKSGGAAADKGPSRIDVIDRLDASGLHGLSLFHHDSPYDACSPHSNRHGARAPVKAFTFEEGGAPGQPGAARPRGQGQGGGSNGSGGSRQNLSPLAQATLQRMNAADADMYAGGAPGAGSGSTAVASGVSPNIRAKPPVHRSRTVDSYNSASTPSSDGPADKPGIGRAQSSSSDFSTNGPPTLPYDEAQYGAGRPVGHERSASSSSAVSGAGARNNGYMTAASAYPTHERSDESHPLAEVWGIVPEPWQEFATPAAPTGRSRNGKSGGSHLRAGNGANGGLSPYGEGHESGTPSAASSVLDMEAVMTGKTSSSKDNNGTSSSALGNSDGTIRRAGGRYGSGGGMNRSLSGGKAGVGSNAAAASALDNGLDADTSGDYVIEAGVSPFPEPDYGGPPRRDPEDIAAYGAYGSGAAGPKRSKSLIKRMKSARQNPNMPALKLDTSNVELGSYKKGSPSSSSPMAGTPTGESRRLRHLSSPVMPSPGAARASPLAPQYEEGAGAGMGSGDAYASGEGADYLDAHRGRPPHSGADSLSPPLGLGGGKGSLAARSYSPGSGGGSPGGSGLGRSGSLFSKFGRNKARA</sequence>
<evidence type="ECO:0000313" key="2">
    <source>
        <dbReference type="EMBL" id="KAK0539420.1"/>
    </source>
</evidence>
<organism evidence="2 3">
    <name type="scientific">Tilletia horrida</name>
    <dbReference type="NCBI Taxonomy" id="155126"/>
    <lineage>
        <taxon>Eukaryota</taxon>
        <taxon>Fungi</taxon>
        <taxon>Dikarya</taxon>
        <taxon>Basidiomycota</taxon>
        <taxon>Ustilaginomycotina</taxon>
        <taxon>Exobasidiomycetes</taxon>
        <taxon>Tilletiales</taxon>
        <taxon>Tilletiaceae</taxon>
        <taxon>Tilletia</taxon>
    </lineage>
</organism>
<dbReference type="Pfam" id="PF08316">
    <property type="entry name" value="Pal1"/>
    <property type="match status" value="1"/>
</dbReference>
<feature type="compositionally biased region" description="Low complexity" evidence="1">
    <location>
        <begin position="393"/>
        <end position="406"/>
    </location>
</feature>
<feature type="compositionally biased region" description="Basic and acidic residues" evidence="1">
    <location>
        <begin position="311"/>
        <end position="320"/>
    </location>
</feature>
<dbReference type="PANTHER" id="PTHR28307">
    <property type="entry name" value="PROTEIN PAL1"/>
    <property type="match status" value="1"/>
</dbReference>
<feature type="compositionally biased region" description="Low complexity" evidence="1">
    <location>
        <begin position="81"/>
        <end position="94"/>
    </location>
</feature>
<dbReference type="AlphaFoldDB" id="A0AAN6JMC5"/>
<feature type="region of interest" description="Disordered" evidence="1">
    <location>
        <begin position="143"/>
        <end position="301"/>
    </location>
</feature>
<feature type="compositionally biased region" description="Polar residues" evidence="1">
    <location>
        <begin position="229"/>
        <end position="240"/>
    </location>
</feature>
<dbReference type="GO" id="GO:0005737">
    <property type="term" value="C:cytoplasm"/>
    <property type="evidence" value="ECO:0007669"/>
    <property type="project" value="TreeGrafter"/>
</dbReference>
<evidence type="ECO:0000256" key="1">
    <source>
        <dbReference type="SAM" id="MobiDB-lite"/>
    </source>
</evidence>
<feature type="compositionally biased region" description="Low complexity" evidence="1">
    <location>
        <begin position="429"/>
        <end position="456"/>
    </location>
</feature>
<reference evidence="2" key="1">
    <citation type="journal article" date="2023" name="PhytoFront">
        <title>Draft Genome Resources of Seven Strains of Tilletia horrida, Causal Agent of Kernel Smut of Rice.</title>
        <authorList>
            <person name="Khanal S."/>
            <person name="Antony Babu S."/>
            <person name="Zhou X.G."/>
        </authorList>
    </citation>
    <scope>NUCLEOTIDE SEQUENCE</scope>
    <source>
        <strain evidence="2">TX3</strain>
    </source>
</reference>
<feature type="compositionally biased region" description="Polar residues" evidence="1">
    <location>
        <begin position="174"/>
        <end position="186"/>
    </location>
</feature>
<dbReference type="PANTHER" id="PTHR28307:SF2">
    <property type="entry name" value="PROTEIN PAL1"/>
    <property type="match status" value="1"/>
</dbReference>
<evidence type="ECO:0000313" key="3">
    <source>
        <dbReference type="Proteomes" id="UP001176521"/>
    </source>
</evidence>
<feature type="region of interest" description="Disordered" evidence="1">
    <location>
        <begin position="306"/>
        <end position="325"/>
    </location>
</feature>
<feature type="compositionally biased region" description="Basic residues" evidence="1">
    <location>
        <begin position="500"/>
        <end position="511"/>
    </location>
</feature>
<feature type="compositionally biased region" description="Gly residues" evidence="1">
    <location>
        <begin position="160"/>
        <end position="171"/>
    </location>
</feature>
<feature type="compositionally biased region" description="Gly residues" evidence="1">
    <location>
        <begin position="637"/>
        <end position="650"/>
    </location>
</feature>
<comment type="caution">
    <text evidence="2">The sequence shown here is derived from an EMBL/GenBank/DDBJ whole genome shotgun (WGS) entry which is preliminary data.</text>
</comment>
<feature type="compositionally biased region" description="Polar residues" evidence="1">
    <location>
        <begin position="252"/>
        <end position="264"/>
    </location>
</feature>
<accession>A0AAN6JMC5</accession>
<feature type="compositionally biased region" description="Low complexity" evidence="1">
    <location>
        <begin position="611"/>
        <end position="620"/>
    </location>
</feature>
<feature type="region of interest" description="Disordered" evidence="1">
    <location>
        <begin position="30"/>
        <end position="97"/>
    </location>
</feature>
<feature type="compositionally biased region" description="Low complexity" evidence="1">
    <location>
        <begin position="531"/>
        <end position="543"/>
    </location>
</feature>
<feature type="compositionally biased region" description="Low complexity" evidence="1">
    <location>
        <begin position="286"/>
        <end position="297"/>
    </location>
</feature>
<proteinExistence type="predicted"/>
<name>A0AAN6JMC5_9BASI</name>
<feature type="compositionally biased region" description="Low complexity" evidence="1">
    <location>
        <begin position="205"/>
        <end position="215"/>
    </location>
</feature>
<dbReference type="Proteomes" id="UP001176521">
    <property type="component" value="Unassembled WGS sequence"/>
</dbReference>
<protein>
    <submittedName>
        <fullName evidence="2">Uncharacterized protein</fullName>
    </submittedName>
</protein>
<dbReference type="EMBL" id="JAPDMQ010000031">
    <property type="protein sequence ID" value="KAK0539420.1"/>
    <property type="molecule type" value="Genomic_DNA"/>
</dbReference>
<keyword evidence="3" id="KW-1185">Reference proteome</keyword>
<dbReference type="InterPro" id="IPR013226">
    <property type="entry name" value="Pal1"/>
</dbReference>
<gene>
    <name evidence="2" type="ORF">OC842_000977</name>
</gene>